<dbReference type="Gene3D" id="2.60.120.590">
    <property type="entry name" value="Alpha-ketoglutarate-dependent dioxygenase AlkB-like"/>
    <property type="match status" value="1"/>
</dbReference>
<accession>A0A8J2WQN3</accession>
<feature type="compositionally biased region" description="Polar residues" evidence="1">
    <location>
        <begin position="399"/>
        <end position="409"/>
    </location>
</feature>
<dbReference type="EMBL" id="CAKKNE010000005">
    <property type="protein sequence ID" value="CAH0376635.1"/>
    <property type="molecule type" value="Genomic_DNA"/>
</dbReference>
<feature type="region of interest" description="Disordered" evidence="1">
    <location>
        <begin position="340"/>
        <end position="381"/>
    </location>
</feature>
<dbReference type="GO" id="GO:0003729">
    <property type="term" value="F:mRNA binding"/>
    <property type="evidence" value="ECO:0007669"/>
    <property type="project" value="InterPro"/>
</dbReference>
<feature type="compositionally biased region" description="Pro residues" evidence="1">
    <location>
        <begin position="367"/>
        <end position="380"/>
    </location>
</feature>
<dbReference type="InterPro" id="IPR037151">
    <property type="entry name" value="AlkB-like_sf"/>
</dbReference>
<evidence type="ECO:0000256" key="1">
    <source>
        <dbReference type="SAM" id="MobiDB-lite"/>
    </source>
</evidence>
<feature type="region of interest" description="Disordered" evidence="1">
    <location>
        <begin position="290"/>
        <end position="317"/>
    </location>
</feature>
<keyword evidence="3" id="KW-1185">Reference proteome</keyword>
<dbReference type="OrthoDB" id="1916097at2759"/>
<evidence type="ECO:0008006" key="4">
    <source>
        <dbReference type="Google" id="ProtNLM"/>
    </source>
</evidence>
<dbReference type="PANTHER" id="PTHR31447:SF0">
    <property type="entry name" value="HYDROXYPROLINE-RICH GLYCOPROTEIN FAMILY PROTEIN"/>
    <property type="match status" value="1"/>
</dbReference>
<evidence type="ECO:0000313" key="2">
    <source>
        <dbReference type="EMBL" id="CAH0376635.1"/>
    </source>
</evidence>
<dbReference type="Proteomes" id="UP000789595">
    <property type="component" value="Unassembled WGS sequence"/>
</dbReference>
<comment type="caution">
    <text evidence="2">The sequence shown here is derived from an EMBL/GenBank/DDBJ whole genome shotgun (WGS) entry which is preliminary data.</text>
</comment>
<name>A0A8J2WQN3_9STRA</name>
<feature type="region of interest" description="Disordered" evidence="1">
    <location>
        <begin position="202"/>
        <end position="221"/>
    </location>
</feature>
<dbReference type="GO" id="GO:0006402">
    <property type="term" value="P:mRNA catabolic process"/>
    <property type="evidence" value="ECO:0007669"/>
    <property type="project" value="InterPro"/>
</dbReference>
<proteinExistence type="predicted"/>
<protein>
    <recommendedName>
        <fullName evidence="4">Alpha-ketoglutarate-dependent dioxygenase AlkB-like domain-containing protein</fullName>
    </recommendedName>
</protein>
<feature type="region of interest" description="Disordered" evidence="1">
    <location>
        <begin position="478"/>
        <end position="505"/>
    </location>
</feature>
<dbReference type="PANTHER" id="PTHR31447">
    <property type="entry name" value="HYDROXYPROLINE-RICH GLYCOPROTEIN FAMILY PROTEIN-RELATED"/>
    <property type="match status" value="1"/>
</dbReference>
<dbReference type="SUPFAM" id="SSF51197">
    <property type="entry name" value="Clavaminate synthase-like"/>
    <property type="match status" value="1"/>
</dbReference>
<organism evidence="2 3">
    <name type="scientific">Pelagomonas calceolata</name>
    <dbReference type="NCBI Taxonomy" id="35677"/>
    <lineage>
        <taxon>Eukaryota</taxon>
        <taxon>Sar</taxon>
        <taxon>Stramenopiles</taxon>
        <taxon>Ochrophyta</taxon>
        <taxon>Pelagophyceae</taxon>
        <taxon>Pelagomonadales</taxon>
        <taxon>Pelagomonadaceae</taxon>
        <taxon>Pelagomonas</taxon>
    </lineage>
</organism>
<dbReference type="InterPro" id="IPR012340">
    <property type="entry name" value="NA-bd_OB-fold"/>
</dbReference>
<dbReference type="Gene3D" id="2.40.50.140">
    <property type="entry name" value="Nucleic acid-binding proteins"/>
    <property type="match status" value="1"/>
</dbReference>
<sequence>MAPPRGPRKEHQRQATRPPLSPPRSSPTMAAVENPPAPPVLEPVQPSPELVPSPPREGLIPMPIGAMGMPVPPPMFLAGGLAPYPPHYGVPGPYPPFAAMPASLVTNPPPPDTIFQGTVTNFGHFPKDGTASRHCYGFIKVDHTHNEVFVSEQDAPDGYLSQGDRCEFRIVDARTNNRRTGAKQWKATDVVCIQRVTPIPEQRPRRLSRVSPPQSQPDKVKGTLLPPGAFAPLLLDACGCGAHAALLEKAQIDDDILFDTITFEDLQAAGLPSLDARRVIARLEQLKAPSKSLEHSFPPLSNGKAAPPVKEEAGWSQVAKPVVPEAVVPEALPEEPPVIIEAPAPAPAPSPPEKRKKRPAKKKPEPAPEPVAPEPEPVPELSPEEIQLQRDIDEAVKASQETQESSWSSVVKKDRKGRRAAREKPLLNGKKPYETFTLEINGSNALEGCRLYKDSIDEDLEQRLVDTVDDMLARDARGTLGGQPFQGGRARKMKQGQSRTDVQAGPKFDDYKHQQILTEGDTLADGSLFAPEPMPAVARELHDALIRRGVLSEDAPFADIFLANVYERGQFTLNHIDAKYIKRPLIVTSLLSSGTMVFGKKLARDQEKNGSRFFGKNGAGTKQIRLPPRSTLVLDGVSANDIQHAINGVDKRRMSILMRIAA</sequence>
<reference evidence="2" key="1">
    <citation type="submission" date="2021-11" db="EMBL/GenBank/DDBJ databases">
        <authorList>
            <consortium name="Genoscope - CEA"/>
            <person name="William W."/>
        </authorList>
    </citation>
    <scope>NUCLEOTIDE SEQUENCE</scope>
</reference>
<dbReference type="AlphaFoldDB" id="A0A8J2WQN3"/>
<dbReference type="GO" id="GO:0032451">
    <property type="term" value="F:demethylase activity"/>
    <property type="evidence" value="ECO:0007669"/>
    <property type="project" value="InterPro"/>
</dbReference>
<evidence type="ECO:0000313" key="3">
    <source>
        <dbReference type="Proteomes" id="UP000789595"/>
    </source>
</evidence>
<feature type="compositionally biased region" description="Pro residues" evidence="1">
    <location>
        <begin position="35"/>
        <end position="55"/>
    </location>
</feature>
<feature type="region of interest" description="Disordered" evidence="1">
    <location>
        <begin position="1"/>
        <end position="57"/>
    </location>
</feature>
<feature type="region of interest" description="Disordered" evidence="1">
    <location>
        <begin position="395"/>
        <end position="428"/>
    </location>
</feature>
<gene>
    <name evidence="2" type="ORF">PECAL_5P12380</name>
</gene>
<dbReference type="InterPro" id="IPR044842">
    <property type="entry name" value="ALKBH9B/ALKBH10B-like"/>
</dbReference>